<keyword evidence="2" id="KW-0812">Transmembrane</keyword>
<sequence>MLVTYLFYGLYIPIFASAVHLLRQDIFEFRKIYLTCTIALFVISTLTVIDDTFMAIQHAILQFDTLKTQDWESYNNWLIKQNLKAASTTIFYFLPPFANLAAETMLIHRCYIIWGSSKRVGIPLAVTSVLGSLTSIVGAVLVGIGIGGDTTVERNLFLAAVGEQTSMAGLLLSVLVNICITLLTAGRIWWINRESKIYLGVQSDNKLQHTMRIIIESGLMYPTAMVAQLINANVQKDFWAPVPVDLVPVVIISAAIAPALVIVRAQVDKTLERARTKRDPGLSDLQFKMPSSFTRGNTTRSTSYHLKSVGQPERKQARKSDAAVPLLSVNEDVEPMVEDENENEQDDL</sequence>
<gene>
    <name evidence="3" type="ORF">V5O48_016407</name>
</gene>
<feature type="transmembrane region" description="Helical" evidence="2">
    <location>
        <begin position="213"/>
        <end position="234"/>
    </location>
</feature>
<dbReference type="EMBL" id="JBAHYK010002191">
    <property type="protein sequence ID" value="KAL0565613.1"/>
    <property type="molecule type" value="Genomic_DNA"/>
</dbReference>
<feature type="transmembrane region" description="Helical" evidence="2">
    <location>
        <begin position="246"/>
        <end position="267"/>
    </location>
</feature>
<evidence type="ECO:0000256" key="2">
    <source>
        <dbReference type="SAM" id="Phobius"/>
    </source>
</evidence>
<feature type="transmembrane region" description="Helical" evidence="2">
    <location>
        <begin position="167"/>
        <end position="192"/>
    </location>
</feature>
<reference evidence="3 4" key="1">
    <citation type="submission" date="2024-02" db="EMBL/GenBank/DDBJ databases">
        <title>A draft genome for the cacao thread blight pathogen Marasmius crinis-equi.</title>
        <authorList>
            <person name="Cohen S.P."/>
            <person name="Baruah I.K."/>
            <person name="Amoako-Attah I."/>
            <person name="Bukari Y."/>
            <person name="Meinhardt L.W."/>
            <person name="Bailey B.A."/>
        </authorList>
    </citation>
    <scope>NUCLEOTIDE SEQUENCE [LARGE SCALE GENOMIC DNA]</scope>
    <source>
        <strain evidence="3 4">GH-76</strain>
    </source>
</reference>
<feature type="compositionally biased region" description="Basic and acidic residues" evidence="1">
    <location>
        <begin position="312"/>
        <end position="321"/>
    </location>
</feature>
<feature type="transmembrane region" description="Helical" evidence="2">
    <location>
        <begin position="124"/>
        <end position="147"/>
    </location>
</feature>
<keyword evidence="2" id="KW-0472">Membrane</keyword>
<organism evidence="3 4">
    <name type="scientific">Marasmius crinis-equi</name>
    <dbReference type="NCBI Taxonomy" id="585013"/>
    <lineage>
        <taxon>Eukaryota</taxon>
        <taxon>Fungi</taxon>
        <taxon>Dikarya</taxon>
        <taxon>Basidiomycota</taxon>
        <taxon>Agaricomycotina</taxon>
        <taxon>Agaricomycetes</taxon>
        <taxon>Agaricomycetidae</taxon>
        <taxon>Agaricales</taxon>
        <taxon>Marasmiineae</taxon>
        <taxon>Marasmiaceae</taxon>
        <taxon>Marasmius</taxon>
    </lineage>
</organism>
<comment type="caution">
    <text evidence="3">The sequence shown here is derived from an EMBL/GenBank/DDBJ whole genome shotgun (WGS) entry which is preliminary data.</text>
</comment>
<feature type="compositionally biased region" description="Acidic residues" evidence="1">
    <location>
        <begin position="331"/>
        <end position="348"/>
    </location>
</feature>
<feature type="transmembrane region" description="Helical" evidence="2">
    <location>
        <begin position="32"/>
        <end position="49"/>
    </location>
</feature>
<evidence type="ECO:0000313" key="4">
    <source>
        <dbReference type="Proteomes" id="UP001465976"/>
    </source>
</evidence>
<name>A0ABR3ERY2_9AGAR</name>
<feature type="region of interest" description="Disordered" evidence="1">
    <location>
        <begin position="291"/>
        <end position="348"/>
    </location>
</feature>
<proteinExistence type="predicted"/>
<keyword evidence="4" id="KW-1185">Reference proteome</keyword>
<keyword evidence="2" id="KW-1133">Transmembrane helix</keyword>
<accession>A0ABR3ERY2</accession>
<feature type="compositionally biased region" description="Polar residues" evidence="1">
    <location>
        <begin position="291"/>
        <end position="305"/>
    </location>
</feature>
<evidence type="ECO:0000256" key="1">
    <source>
        <dbReference type="SAM" id="MobiDB-lite"/>
    </source>
</evidence>
<feature type="transmembrane region" description="Helical" evidence="2">
    <location>
        <begin position="90"/>
        <end position="112"/>
    </location>
</feature>
<evidence type="ECO:0000313" key="3">
    <source>
        <dbReference type="EMBL" id="KAL0565613.1"/>
    </source>
</evidence>
<protein>
    <submittedName>
        <fullName evidence="3">Uncharacterized protein</fullName>
    </submittedName>
</protein>
<feature type="transmembrane region" description="Helical" evidence="2">
    <location>
        <begin position="6"/>
        <end position="23"/>
    </location>
</feature>
<dbReference type="Proteomes" id="UP001465976">
    <property type="component" value="Unassembled WGS sequence"/>
</dbReference>